<name>A0A240BZE0_9STAP</name>
<proteinExistence type="predicted"/>
<gene>
    <name evidence="2" type="ORF">SAMEA4412661_00603</name>
</gene>
<evidence type="ECO:0000313" key="2">
    <source>
        <dbReference type="EMBL" id="SNW01040.1"/>
    </source>
</evidence>
<keyword evidence="1" id="KW-1133">Transmembrane helix</keyword>
<reference evidence="2 3" key="1">
    <citation type="submission" date="2017-06" db="EMBL/GenBank/DDBJ databases">
        <authorList>
            <consortium name="Pathogen Informatics"/>
        </authorList>
    </citation>
    <scope>NUCLEOTIDE SEQUENCE [LARGE SCALE GENOMIC DNA]</scope>
    <source>
        <strain evidence="2 3">NCTC13833</strain>
    </source>
</reference>
<keyword evidence="1" id="KW-0472">Membrane</keyword>
<dbReference type="AlphaFoldDB" id="A0A240BZE0"/>
<evidence type="ECO:0000313" key="3">
    <source>
        <dbReference type="Proteomes" id="UP000243706"/>
    </source>
</evidence>
<organism evidence="2 3">
    <name type="scientific">Staphylococcus muscae</name>
    <dbReference type="NCBI Taxonomy" id="1294"/>
    <lineage>
        <taxon>Bacteria</taxon>
        <taxon>Bacillati</taxon>
        <taxon>Bacillota</taxon>
        <taxon>Bacilli</taxon>
        <taxon>Bacillales</taxon>
        <taxon>Staphylococcaceae</taxon>
        <taxon>Staphylococcus</taxon>
    </lineage>
</organism>
<dbReference type="EMBL" id="LT906464">
    <property type="protein sequence ID" value="SNW01040.1"/>
    <property type="molecule type" value="Genomic_DNA"/>
</dbReference>
<evidence type="ECO:0000256" key="1">
    <source>
        <dbReference type="SAM" id="Phobius"/>
    </source>
</evidence>
<dbReference type="Proteomes" id="UP000243706">
    <property type="component" value="Chromosome 1"/>
</dbReference>
<sequence length="31" mass="3510">MMVVFVVTTTIICPVITGIIANYLYDKFKCI</sequence>
<keyword evidence="1" id="KW-0812">Transmembrane</keyword>
<protein>
    <submittedName>
        <fullName evidence="2">Uncharacterized protein</fullName>
    </submittedName>
</protein>
<feature type="transmembrane region" description="Helical" evidence="1">
    <location>
        <begin position="6"/>
        <end position="25"/>
    </location>
</feature>
<accession>A0A240BZE0</accession>